<evidence type="ECO:0000256" key="2">
    <source>
        <dbReference type="ARBA" id="ARBA00005502"/>
    </source>
</evidence>
<dbReference type="Pfam" id="PF22022">
    <property type="entry name" value="Phage_int_M"/>
    <property type="match status" value="1"/>
</dbReference>
<comment type="catalytic activity">
    <reaction evidence="15 17 19">
        <text>IMP + NAD(+) + H2O = XMP + NADH + H(+)</text>
        <dbReference type="Rhea" id="RHEA:11708"/>
        <dbReference type="ChEBI" id="CHEBI:15377"/>
        <dbReference type="ChEBI" id="CHEBI:15378"/>
        <dbReference type="ChEBI" id="CHEBI:57464"/>
        <dbReference type="ChEBI" id="CHEBI:57540"/>
        <dbReference type="ChEBI" id="CHEBI:57945"/>
        <dbReference type="ChEBI" id="CHEBI:58053"/>
        <dbReference type="EC" id="1.1.1.205"/>
    </reaction>
</comment>
<evidence type="ECO:0000256" key="19">
    <source>
        <dbReference type="RuleBase" id="RU003928"/>
    </source>
</evidence>
<keyword evidence="6 17" id="KW-0332">GMP biosynthesis</keyword>
<dbReference type="SUPFAM" id="SSF56349">
    <property type="entry name" value="DNA breaking-rejoining enzymes"/>
    <property type="match status" value="1"/>
</dbReference>
<evidence type="ECO:0000256" key="11">
    <source>
        <dbReference type="ARBA" id="ARBA00023122"/>
    </source>
</evidence>
<dbReference type="EMBL" id="BKCJ010000003">
    <property type="protein sequence ID" value="GEU28234.1"/>
    <property type="molecule type" value="Genomic_DNA"/>
</dbReference>
<evidence type="ECO:0000256" key="14">
    <source>
        <dbReference type="ARBA" id="ARBA00037691"/>
    </source>
</evidence>
<dbReference type="Pfam" id="PF00589">
    <property type="entry name" value="Phage_integrase"/>
    <property type="match status" value="1"/>
</dbReference>
<dbReference type="NCBIfam" id="TIGR01302">
    <property type="entry name" value="IMP_dehydrog"/>
    <property type="match status" value="1"/>
</dbReference>
<feature type="domain" description="CBS" evidence="21">
    <location>
        <begin position="635"/>
        <end position="693"/>
    </location>
</feature>
<dbReference type="GO" id="GO:0006310">
    <property type="term" value="P:DNA recombination"/>
    <property type="evidence" value="ECO:0007669"/>
    <property type="project" value="UniProtKB-KW"/>
</dbReference>
<dbReference type="PROSITE" id="PS51371">
    <property type="entry name" value="CBS"/>
    <property type="match status" value="2"/>
</dbReference>
<name>A0A699GE76_TANCI</name>
<feature type="compositionally biased region" description="Basic and acidic residues" evidence="20">
    <location>
        <begin position="1206"/>
        <end position="1231"/>
    </location>
</feature>
<comment type="pathway">
    <text evidence="17 19">Purine metabolism; XMP biosynthesis via de novo pathway; XMP from IMP: step 1/1.</text>
</comment>
<evidence type="ECO:0000256" key="7">
    <source>
        <dbReference type="ARBA" id="ARBA00022755"/>
    </source>
</evidence>
<dbReference type="GO" id="GO:0046872">
    <property type="term" value="F:metal ion binding"/>
    <property type="evidence" value="ECO:0007669"/>
    <property type="project" value="UniProtKB-UniRule"/>
</dbReference>
<feature type="binding site" evidence="17">
    <location>
        <begin position="867"/>
        <end position="871"/>
    </location>
    <ligand>
        <name>IMP</name>
        <dbReference type="ChEBI" id="CHEBI:58053"/>
    </ligand>
</feature>
<dbReference type="CDD" id="cd00801">
    <property type="entry name" value="INT_P4_C"/>
    <property type="match status" value="1"/>
</dbReference>
<comment type="activity regulation">
    <text evidence="17">Mycophenolic acid (MPA) is a non-competitive inhibitor that prevents formation of the closed enzyme conformation by binding to the same site as the amobile flap. In contrast, mizoribine monophosphate (MZP) is a competitive inhibitor that induces the closed conformation. MPA is a potent inhibitor of mammalian IMPDHs but a poor inhibitor of the bacterial enzymes. MZP is a more potent inhibitor of bacterial IMPDH.</text>
</comment>
<evidence type="ECO:0000256" key="16">
    <source>
        <dbReference type="ARBA" id="ARBA00048616"/>
    </source>
</evidence>
<dbReference type="InterPro" id="IPR015875">
    <property type="entry name" value="IMP_DH/GMP_Rdtase_CS"/>
</dbReference>
<feature type="binding site" evidence="17">
    <location>
        <position position="730"/>
    </location>
    <ligand>
        <name>NAD(+)</name>
        <dbReference type="ChEBI" id="CHEBI:57540"/>
    </ligand>
</feature>
<dbReference type="GO" id="GO:0000166">
    <property type="term" value="F:nucleotide binding"/>
    <property type="evidence" value="ECO:0007669"/>
    <property type="project" value="UniProtKB-UniRule"/>
</dbReference>
<evidence type="ECO:0000256" key="1">
    <source>
        <dbReference type="ARBA" id="ARBA00001958"/>
    </source>
</evidence>
<evidence type="ECO:0000256" key="17">
    <source>
        <dbReference type="HAMAP-Rule" id="MF_03156"/>
    </source>
</evidence>
<dbReference type="GO" id="GO:0006177">
    <property type="term" value="P:GMP biosynthetic process"/>
    <property type="evidence" value="ECO:0007669"/>
    <property type="project" value="UniProtKB-UniRule"/>
</dbReference>
<dbReference type="CDD" id="cd04601">
    <property type="entry name" value="CBS_pair_IMPDH"/>
    <property type="match status" value="1"/>
</dbReference>
<dbReference type="SMART" id="SM00116">
    <property type="entry name" value="CBS"/>
    <property type="match status" value="2"/>
</dbReference>
<feature type="binding site" evidence="17">
    <location>
        <begin position="820"/>
        <end position="822"/>
    </location>
    <ligand>
        <name>IMP</name>
        <dbReference type="ChEBI" id="CHEBI:58053"/>
    </ligand>
</feature>
<dbReference type="Pfam" id="PF00478">
    <property type="entry name" value="IMPDH"/>
    <property type="match status" value="1"/>
</dbReference>
<evidence type="ECO:0000256" key="3">
    <source>
        <dbReference type="ARBA" id="ARBA00011881"/>
    </source>
</evidence>
<feature type="compositionally biased region" description="Basic residues" evidence="20">
    <location>
        <begin position="1162"/>
        <end position="1178"/>
    </location>
</feature>
<sequence length="1783" mass="198687">MGRLLFLRKVPLTSFFAKRISRIVPALWVYVGTMWFYGAYIQPAPYHATGTDFFAVLSFSSTYMQSIWEVKWPVGQLWSLNVEEHSYVFLAFGALAIAKSRGRFAMAHQVRGRLPWPDRFRSFLCLGRKWEDEVVPDAQLVAACGAGRGAGKLSTARPPGLEFLDHRGAGAGRLRRESCTRFPGHHQIDTQSPPPPVVRDLFVFHLLVAGTVLQRHQGFWRIGTSVPAVRSDGRRLVVLLHRKPGAAVPESQMGHVAKRQKAAIAQDDIGVRNVRWQFRWRPRRRHHAHWRQLRRPVRCQLLARRGAGRRPHRAVDKHRILRCAGPVLLHRVRQRPDGGRARRLRLYRRRHHRRHRQLYLARLPERTLRPRRRRQHPGWGHGLRQPGLRRLPGICQRRFGSGRHARGQRRRLRPGRRDPELCAGRAIYAVAAQSDSRPVRQSEVYDDDVDRRQLRPGRGGAERRARAANADDVAGRAGAAGRNTMRLLQKALTFDDVLLVPAYSNVLPADTSLKTRLTRNISINIPLLSAAMDTVTEGRLAIAMAQEGGIGIIHKNLRPVDQAREVAKVKRFEAGVLRDPITIPPDMKIRDVIKLTEQHGISGFPVVEGKEVVGIITNRDLRFEQELDAEVRAKMTPREKLVYVKDDEDRDEAKRLMNKHRLERVLVVNDSFELRGLITVKDIQKSTEHPNASKDQHGKLLVGAAVGVGAKDEERIDLLVAAGVDVLVVDTAHGHSQGILDRVKWIKTKYPHVDVIGGNIATAAAAKALVEYGADAVKVGIGPGSICTTRIVAGVGVPQITAISNVAEALEGTGVPCIADGGIRFSGDISKALAAGASTVMMGSMFAGTEEAPGEVILYQGRSYKSYRGMGSLGAMSDGSADRYFQDATMKADKFVPEGIEGRVAYKGSVLAIIFQLVGGVRQSMGYCGCATIEELRNKAEFVEITSAGMRESHVHDVQITKEAPNYRRRPARARRRVRAGRAGTGHLLRHADHGRATGWQGRERPGARIRLRRSARPQPHQAARRHQRLRHRRRPRHAQGLDEPRRQGAGHAAGLRPDGQHAQLPDCRHGQRRKAFLRRAVASGSDPHGAGQGHVGPLRARNLRLQIGLEHARLHQRSRGKNPRPADLRVCRPRPAAPGRRQDGHGHVRQEPRRQGDPYRCRRPVHGPPGRRGRPRAKAQDYRPRIRGSVQCRIGQAGQRQVAGARHDLPGRDRVGRQGQKRPDHQEPPQRGRAAGTHEAVVAGTAARTVQGRSAQAGRGAGPAARHGLPSSVPGPWPRGAHPRRSEERVCRPAAPCRRDLHRRTAQHAIRIHRRPGGRRRQPAEELVRSDVAGVCRVPARQIGGRDGRRPHLRIRGGAARGADPGLHDGALGASAACVAGQDAKLKNLKGREVPYKVADRDGLYVLVSPSGGISFRYNYRVNGRQETLTLGRYGAGGMTLAHAREALADARGALREGVSPARSKTQRQLRKKAANNFNYWAERWLDSYRMAESTRAMRRFTYERDLQKTIGSLLLAEITEEALRRVCERIVARNAPAVAVHVREIVLQVFRYADANGEHHANPAESVRPSSIATFTPRDRALSPKEIALFYRHLERINSAATIKLACKVLLLTLVRKSELTDATWDEVDFEQALWTIPGTRMKRRNPHNVYLSRQAMDIFIAFKTCAGGSRFILPNRYDIDRPMSGVSLNGVLSAVVENAKSSGTALDHFSPHDLRRTGSTLLHEAGYNTDWIEKCLAHEQRNVRAVYNKAEYAEARRAMLQDWADMIDRWTNGGEIGASL</sequence>
<keyword evidence="11 18" id="KW-0129">CBS domain</keyword>
<reference evidence="24" key="1">
    <citation type="journal article" date="2019" name="Sci. Rep.">
        <title>Draft genome of Tanacetum cinerariifolium, the natural source of mosquito coil.</title>
        <authorList>
            <person name="Yamashiro T."/>
            <person name="Shiraishi A."/>
            <person name="Satake H."/>
            <person name="Nakayama K."/>
        </authorList>
    </citation>
    <scope>NUCLEOTIDE SEQUENCE</scope>
</reference>
<accession>A0A699GE76</accession>
<dbReference type="CDD" id="cd00381">
    <property type="entry name" value="IMPDH"/>
    <property type="match status" value="1"/>
</dbReference>
<evidence type="ECO:0000256" key="13">
    <source>
        <dbReference type="ARBA" id="ARBA00023172"/>
    </source>
</evidence>
<dbReference type="GO" id="GO:0003920">
    <property type="term" value="F:GMP reductase activity"/>
    <property type="evidence" value="ECO:0007669"/>
    <property type="project" value="UniProtKB-EC"/>
</dbReference>
<dbReference type="InterPro" id="IPR013762">
    <property type="entry name" value="Integrase-like_cat_sf"/>
</dbReference>
<feature type="compositionally biased region" description="Basic residues" evidence="20">
    <location>
        <begin position="1023"/>
        <end position="1038"/>
    </location>
</feature>
<dbReference type="SMART" id="SM01240">
    <property type="entry name" value="IMPDH"/>
    <property type="match status" value="1"/>
</dbReference>
<dbReference type="GO" id="GO:0003677">
    <property type="term" value="F:DNA binding"/>
    <property type="evidence" value="ECO:0007669"/>
    <property type="project" value="UniProtKB-KW"/>
</dbReference>
<keyword evidence="8 17" id="KW-0630">Potassium</keyword>
<dbReference type="InterPro" id="IPR044068">
    <property type="entry name" value="CB"/>
</dbReference>
<comment type="function">
    <text evidence="14">Catalyzes the irreversible NADPH-dependent deamination of GMP to IMP. It functions in the conversion of nucleobase, nucleoside and nucleotide derivatives of G to A nucleotides, and in maintaining the intracellular balance of A and G nucleotides.</text>
</comment>
<comment type="caution">
    <text evidence="24">The sequence shown here is derived from an EMBL/GenBank/DDBJ whole genome shotgun (WGS) entry which is preliminary data.</text>
</comment>
<keyword evidence="13" id="KW-0233">DNA recombination</keyword>
<feature type="binding site" evidence="17">
    <location>
        <begin position="780"/>
        <end position="782"/>
    </location>
    <ligand>
        <name>NAD(+)</name>
        <dbReference type="ChEBI" id="CHEBI:57540"/>
    </ligand>
</feature>
<evidence type="ECO:0000256" key="18">
    <source>
        <dbReference type="PROSITE-ProRule" id="PRU00703"/>
    </source>
</evidence>
<feature type="binding site" evidence="17">
    <location>
        <position position="898"/>
    </location>
    <ligand>
        <name>IMP</name>
        <dbReference type="ChEBI" id="CHEBI:58053"/>
    </ligand>
</feature>
<organism evidence="24">
    <name type="scientific">Tanacetum cinerariifolium</name>
    <name type="common">Dalmatian daisy</name>
    <name type="synonym">Chrysanthemum cinerariifolium</name>
    <dbReference type="NCBI Taxonomy" id="118510"/>
    <lineage>
        <taxon>Eukaryota</taxon>
        <taxon>Viridiplantae</taxon>
        <taxon>Streptophyta</taxon>
        <taxon>Embryophyta</taxon>
        <taxon>Tracheophyta</taxon>
        <taxon>Spermatophyta</taxon>
        <taxon>Magnoliopsida</taxon>
        <taxon>eudicotyledons</taxon>
        <taxon>Gunneridae</taxon>
        <taxon>Pentapetalae</taxon>
        <taxon>asterids</taxon>
        <taxon>campanulids</taxon>
        <taxon>Asterales</taxon>
        <taxon>Asteraceae</taxon>
        <taxon>Asteroideae</taxon>
        <taxon>Anthemideae</taxon>
        <taxon>Anthemidinae</taxon>
        <taxon>Tanacetum</taxon>
    </lineage>
</organism>
<dbReference type="SUPFAM" id="SSF51412">
    <property type="entry name" value="Inosine monophosphate dehydrogenase (IMPDH)"/>
    <property type="match status" value="1"/>
</dbReference>
<dbReference type="PANTHER" id="PTHR11911">
    <property type="entry name" value="INOSINE-5-MONOPHOSPHATE DEHYDROGENASE RELATED"/>
    <property type="match status" value="1"/>
</dbReference>
<evidence type="ECO:0000256" key="12">
    <source>
        <dbReference type="ARBA" id="ARBA00023125"/>
    </source>
</evidence>
<evidence type="ECO:0000256" key="9">
    <source>
        <dbReference type="ARBA" id="ARBA00023002"/>
    </source>
</evidence>
<dbReference type="InterPro" id="IPR038488">
    <property type="entry name" value="Integrase_DNA-bd_sf"/>
</dbReference>
<dbReference type="GO" id="GO:0003938">
    <property type="term" value="F:IMP dehydrogenase activity"/>
    <property type="evidence" value="ECO:0007669"/>
    <property type="project" value="UniProtKB-UniRule"/>
</dbReference>
<dbReference type="Gene3D" id="3.20.20.70">
    <property type="entry name" value="Aldolase class I"/>
    <property type="match status" value="1"/>
</dbReference>
<dbReference type="PROSITE" id="PS51900">
    <property type="entry name" value="CB"/>
    <property type="match status" value="1"/>
</dbReference>
<feature type="active site" description="Proton acceptor" evidence="17">
    <location>
        <position position="883"/>
    </location>
</feature>
<evidence type="ECO:0000256" key="5">
    <source>
        <dbReference type="ARBA" id="ARBA00022737"/>
    </source>
</evidence>
<dbReference type="HAMAP" id="MF_01964">
    <property type="entry name" value="IMPDH"/>
    <property type="match status" value="1"/>
</dbReference>
<keyword evidence="10 17" id="KW-0520">NAD</keyword>
<feature type="region of interest" description="Disordered" evidence="20">
    <location>
        <begin position="1112"/>
        <end position="1293"/>
    </location>
</feature>
<feature type="region of interest" description="Disordered" evidence="20">
    <location>
        <begin position="451"/>
        <end position="473"/>
    </location>
</feature>
<dbReference type="UniPathway" id="UPA00601">
    <property type="reaction ID" value="UER00295"/>
</dbReference>
<feature type="binding site" evidence="17">
    <location>
        <position position="952"/>
    </location>
    <ligand>
        <name>K(+)</name>
        <dbReference type="ChEBI" id="CHEBI:29103"/>
        <note>ligand shared between two tetrameric partners</note>
    </ligand>
</feature>
<dbReference type="InterPro" id="IPR013785">
    <property type="entry name" value="Aldolase_TIM"/>
</dbReference>
<dbReference type="InterPro" id="IPR053876">
    <property type="entry name" value="Phage_int_M"/>
</dbReference>
<proteinExistence type="inferred from homology"/>
<dbReference type="InterPro" id="IPR010998">
    <property type="entry name" value="Integrase_recombinase_N"/>
</dbReference>
<keyword evidence="5" id="KW-0677">Repeat</keyword>
<evidence type="ECO:0000256" key="4">
    <source>
        <dbReference type="ARBA" id="ARBA00022723"/>
    </source>
</evidence>
<keyword evidence="9 17" id="KW-0560">Oxidoreductase</keyword>
<feature type="region of interest" description="Disordered" evidence="20">
    <location>
        <begin position="992"/>
        <end position="1066"/>
    </location>
</feature>
<keyword evidence="7 17" id="KW-0658">Purine biosynthesis</keyword>
<dbReference type="InterPro" id="IPR011010">
    <property type="entry name" value="DNA_brk_join_enz"/>
</dbReference>
<dbReference type="InterPro" id="IPR025166">
    <property type="entry name" value="Integrase_DNA_bind_dom"/>
</dbReference>
<comment type="subcellular location">
    <subcellularLocation>
        <location evidence="17">Cytoplasm</location>
    </subcellularLocation>
</comment>
<evidence type="ECO:0000256" key="15">
    <source>
        <dbReference type="ARBA" id="ARBA00048028"/>
    </source>
</evidence>
<evidence type="ECO:0000313" key="24">
    <source>
        <dbReference type="EMBL" id="GEU28234.1"/>
    </source>
</evidence>
<dbReference type="InterPro" id="IPR002104">
    <property type="entry name" value="Integrase_catalytic"/>
</dbReference>
<feature type="domain" description="CBS" evidence="21">
    <location>
        <begin position="576"/>
        <end position="631"/>
    </location>
</feature>
<comment type="subunit">
    <text evidence="3 17">Homotetramer.</text>
</comment>
<feature type="binding site" evidence="17">
    <location>
        <position position="953"/>
    </location>
    <ligand>
        <name>K(+)</name>
        <dbReference type="ChEBI" id="CHEBI:29103"/>
        <note>ligand shared between two tetrameric partners</note>
    </ligand>
</feature>
<dbReference type="PROSITE" id="PS00487">
    <property type="entry name" value="IMP_DH_GMP_RED"/>
    <property type="match status" value="1"/>
</dbReference>
<feature type="binding site" evidence="17">
    <location>
        <begin position="843"/>
        <end position="844"/>
    </location>
    <ligand>
        <name>IMP</name>
        <dbReference type="ChEBI" id="CHEBI:58053"/>
    </ligand>
</feature>
<evidence type="ECO:0000256" key="8">
    <source>
        <dbReference type="ARBA" id="ARBA00022958"/>
    </source>
</evidence>
<dbReference type="Gene3D" id="3.30.160.390">
    <property type="entry name" value="Integrase, DNA-binding domain"/>
    <property type="match status" value="1"/>
</dbReference>
<gene>
    <name evidence="24" type="ORF">Tci_000212</name>
</gene>
<comment type="caution">
    <text evidence="17">Lacks conserved residue(s) required for the propagation of feature annotation.</text>
</comment>
<keyword evidence="17" id="KW-0963">Cytoplasm</keyword>
<keyword evidence="4 17" id="KW-0479">Metal-binding</keyword>
<dbReference type="Gene3D" id="1.10.150.130">
    <property type="match status" value="1"/>
</dbReference>
<comment type="similarity">
    <text evidence="2 17">Belongs to the IMPDH/GMPR family.</text>
</comment>
<comment type="cofactor">
    <cofactor evidence="1 17">
        <name>K(+)</name>
        <dbReference type="ChEBI" id="CHEBI:29103"/>
    </cofactor>
</comment>
<feature type="binding site" evidence="17">
    <location>
        <position position="785"/>
    </location>
    <ligand>
        <name>IMP</name>
        <dbReference type="ChEBI" id="CHEBI:58053"/>
    </ligand>
</feature>
<dbReference type="EC" id="1.1.1.205" evidence="17 19"/>
<protein>
    <recommendedName>
        <fullName evidence="17 19">Inosine-5'-monophosphate dehydrogenase</fullName>
        <shortName evidence="17">IMP dehydrogenase</shortName>
        <shortName evidence="17">IMPD</shortName>
        <shortName evidence="17">IMPDH</shortName>
        <ecNumber evidence="17 19">1.1.1.205</ecNumber>
    </recommendedName>
</protein>
<dbReference type="Pfam" id="PF13356">
    <property type="entry name" value="Arm-DNA-bind_3"/>
    <property type="match status" value="1"/>
</dbReference>
<feature type="domain" description="Core-binding (CB)" evidence="23">
    <location>
        <begin position="1477"/>
        <end position="1556"/>
    </location>
</feature>
<comment type="function">
    <text evidence="17">Catalyzes the conversion of inosine 5'-phosphate (IMP) to xanthosine 5'-phosphate (XMP), the first committed and rate-limiting step in the de novo synthesis of guanine nucleotides, and therefore plays an important role in the regulation of cell growth.</text>
</comment>
<feature type="binding site" description="in other chain" evidence="17">
    <location>
        <position position="782"/>
    </location>
    <ligand>
        <name>K(+)</name>
        <dbReference type="ChEBI" id="CHEBI:29103"/>
        <note>ligand shared between two tetrameric partners</note>
    </ligand>
</feature>
<dbReference type="FunFam" id="3.20.20.70:FF:000003">
    <property type="entry name" value="GMP reductase"/>
    <property type="match status" value="1"/>
</dbReference>
<dbReference type="InterPro" id="IPR001093">
    <property type="entry name" value="IMP_DH_GMPRt"/>
</dbReference>
<dbReference type="Pfam" id="PF00571">
    <property type="entry name" value="CBS"/>
    <property type="match status" value="2"/>
</dbReference>
<dbReference type="SUPFAM" id="SSF54631">
    <property type="entry name" value="CBS-domain pair"/>
    <property type="match status" value="1"/>
</dbReference>
<dbReference type="GO" id="GO:0005737">
    <property type="term" value="C:cytoplasm"/>
    <property type="evidence" value="ECO:0007669"/>
    <property type="project" value="UniProtKB-SubCell"/>
</dbReference>
<dbReference type="InterPro" id="IPR046342">
    <property type="entry name" value="CBS_dom_sf"/>
</dbReference>
<evidence type="ECO:0000259" key="23">
    <source>
        <dbReference type="PROSITE" id="PS51900"/>
    </source>
</evidence>
<dbReference type="GO" id="GO:0006183">
    <property type="term" value="P:GTP biosynthetic process"/>
    <property type="evidence" value="ECO:0007669"/>
    <property type="project" value="TreeGrafter"/>
</dbReference>
<evidence type="ECO:0000259" key="21">
    <source>
        <dbReference type="PROSITE" id="PS51371"/>
    </source>
</evidence>
<dbReference type="Gene3D" id="1.10.443.10">
    <property type="entry name" value="Intergrase catalytic core"/>
    <property type="match status" value="1"/>
</dbReference>
<feature type="compositionally biased region" description="Basic and acidic residues" evidence="20">
    <location>
        <begin position="992"/>
        <end position="1007"/>
    </location>
</feature>
<feature type="binding site" description="in other chain" evidence="17">
    <location>
        <position position="787"/>
    </location>
    <ligand>
        <name>K(+)</name>
        <dbReference type="ChEBI" id="CHEBI:29103"/>
        <note>ligand shared between two tetrameric partners</note>
    </ligand>
</feature>
<dbReference type="InterPro" id="IPR005990">
    <property type="entry name" value="IMP_DH"/>
</dbReference>
<dbReference type="GO" id="GO:0015074">
    <property type="term" value="P:DNA integration"/>
    <property type="evidence" value="ECO:0007669"/>
    <property type="project" value="InterPro"/>
</dbReference>
<feature type="domain" description="Tyr recombinase" evidence="22">
    <location>
        <begin position="1579"/>
        <end position="1763"/>
    </location>
</feature>
<feature type="binding site" description="in other chain" evidence="17">
    <location>
        <position position="784"/>
    </location>
    <ligand>
        <name>K(+)</name>
        <dbReference type="ChEBI" id="CHEBI:29103"/>
        <note>ligand shared between two tetrameric partners</note>
    </ligand>
</feature>
<evidence type="ECO:0000256" key="6">
    <source>
        <dbReference type="ARBA" id="ARBA00022749"/>
    </source>
</evidence>
<comment type="catalytic activity">
    <reaction evidence="16">
        <text>IMP + NH4(+) + NADP(+) = GMP + NADPH + 2 H(+)</text>
        <dbReference type="Rhea" id="RHEA:17185"/>
        <dbReference type="ChEBI" id="CHEBI:15378"/>
        <dbReference type="ChEBI" id="CHEBI:28938"/>
        <dbReference type="ChEBI" id="CHEBI:57783"/>
        <dbReference type="ChEBI" id="CHEBI:58053"/>
        <dbReference type="ChEBI" id="CHEBI:58115"/>
        <dbReference type="ChEBI" id="CHEBI:58349"/>
        <dbReference type="EC" id="1.7.1.7"/>
    </reaction>
</comment>
<dbReference type="InterPro" id="IPR000644">
    <property type="entry name" value="CBS_dom"/>
</dbReference>
<evidence type="ECO:0000256" key="10">
    <source>
        <dbReference type="ARBA" id="ARBA00023027"/>
    </source>
</evidence>
<evidence type="ECO:0000256" key="20">
    <source>
        <dbReference type="SAM" id="MobiDB-lite"/>
    </source>
</evidence>
<dbReference type="PROSITE" id="PS51898">
    <property type="entry name" value="TYR_RECOMBINASE"/>
    <property type="match status" value="1"/>
</dbReference>
<keyword evidence="12" id="KW-0238">DNA-binding</keyword>
<feature type="active site" description="Thioimidate intermediate" evidence="17">
    <location>
        <position position="787"/>
    </location>
</feature>
<feature type="compositionally biased region" description="Basic and acidic residues" evidence="20">
    <location>
        <begin position="1141"/>
        <end position="1161"/>
    </location>
</feature>
<dbReference type="PANTHER" id="PTHR11911:SF111">
    <property type="entry name" value="INOSINE-5'-MONOPHOSPHATE DEHYDROGENASE"/>
    <property type="match status" value="1"/>
</dbReference>
<feature type="binding site" evidence="17">
    <location>
        <position position="954"/>
    </location>
    <ligand>
        <name>K(+)</name>
        <dbReference type="ChEBI" id="CHEBI:29103"/>
        <note>ligand shared between two tetrameric partners</note>
    </ligand>
</feature>
<feature type="compositionally biased region" description="Low complexity" evidence="20">
    <location>
        <begin position="1253"/>
        <end position="1269"/>
    </location>
</feature>
<evidence type="ECO:0000259" key="22">
    <source>
        <dbReference type="PROSITE" id="PS51898"/>
    </source>
</evidence>